<dbReference type="InterPro" id="IPR026057">
    <property type="entry name" value="TBL_C"/>
</dbReference>
<keyword evidence="4" id="KW-1185">Reference proteome</keyword>
<dbReference type="PANTHER" id="PTHR32285:SF48">
    <property type="entry name" value="PROTEIN TRICHOME BIREFRINGENCE-LIKE 19"/>
    <property type="match status" value="1"/>
</dbReference>
<dbReference type="Pfam" id="PF13839">
    <property type="entry name" value="PC-Esterase"/>
    <property type="match status" value="1"/>
</dbReference>
<organism evidence="3 4">
    <name type="scientific">Coccomyxa viridis</name>
    <dbReference type="NCBI Taxonomy" id="1274662"/>
    <lineage>
        <taxon>Eukaryota</taxon>
        <taxon>Viridiplantae</taxon>
        <taxon>Chlorophyta</taxon>
        <taxon>core chlorophytes</taxon>
        <taxon>Trebouxiophyceae</taxon>
        <taxon>Trebouxiophyceae incertae sedis</taxon>
        <taxon>Coccomyxaceae</taxon>
        <taxon>Coccomyxa</taxon>
    </lineage>
</organism>
<evidence type="ECO:0000259" key="2">
    <source>
        <dbReference type="Pfam" id="PF13839"/>
    </source>
</evidence>
<dbReference type="PANTHER" id="PTHR32285">
    <property type="entry name" value="PROTEIN TRICHOME BIREFRINGENCE-LIKE 9-RELATED"/>
    <property type="match status" value="1"/>
</dbReference>
<protein>
    <submittedName>
        <fullName evidence="3">G13076 protein</fullName>
    </submittedName>
</protein>
<comment type="caution">
    <text evidence="3">The sequence shown here is derived from an EMBL/GenBank/DDBJ whole genome shotgun (WGS) entry which is preliminary data.</text>
</comment>
<dbReference type="Proteomes" id="UP001497392">
    <property type="component" value="Unassembled WGS sequence"/>
</dbReference>
<accession>A0ABP1GGK7</accession>
<dbReference type="InterPro" id="IPR029962">
    <property type="entry name" value="TBL"/>
</dbReference>
<reference evidence="3 4" key="1">
    <citation type="submission" date="2024-06" db="EMBL/GenBank/DDBJ databases">
        <authorList>
            <person name="Kraege A."/>
            <person name="Thomma B."/>
        </authorList>
    </citation>
    <scope>NUCLEOTIDE SEQUENCE [LARGE SCALE GENOMIC DNA]</scope>
</reference>
<proteinExistence type="inferred from homology"/>
<dbReference type="EMBL" id="CAXHTA020000021">
    <property type="protein sequence ID" value="CAL5229704.1"/>
    <property type="molecule type" value="Genomic_DNA"/>
</dbReference>
<comment type="similarity">
    <text evidence="1">Belongs to the PC-esterase family. TBL subfamily.</text>
</comment>
<name>A0ABP1GGK7_9CHLO</name>
<sequence length="455" mass="52011">MICLGLLILKYAHGEGLVCDSQSIGQVPTLKGLWEPHEDPSYRSLYDSNSCPAWGQDWDCKRDGGAPEEQIASVYRQVFKPFECDLRPWDAQKFAQCTAKKRIIMIGDSLMRQQFQSLACLTSNVSVKGEHHNWDQEEIPVARSRNYTARGIGGDFVIPRQYIGNFDLESGTRVYLRAYGRFNLSLWDDSMAEFQPFTEDDVIVVNFGAWYPRYNMHEPGDPWKAWQDDMTELINLRLSRYAAQSFWRSSTATHFGGINGTMTFDKDSCQALADSGRCPQSPLNESWYEDWMKMFLRSCGPKCAKVRLLPVFDLTQARYDAHHGNFGRGKDTWVLDCRHFCSPVVDVWNQVLFNLMLRASDDVTWGGGNLHGIYAREPPLPDFQNFMRMAAERKCLPSWWQPKDNAAIEKMAMTDQWANINSAVEKSDISEHYDGTTPMMLRMLAEAMTGKSLNG</sequence>
<evidence type="ECO:0000256" key="1">
    <source>
        <dbReference type="ARBA" id="ARBA00007727"/>
    </source>
</evidence>
<feature type="domain" description="Trichome birefringence-like C-terminal" evidence="2">
    <location>
        <begin position="89"/>
        <end position="354"/>
    </location>
</feature>
<evidence type="ECO:0000313" key="4">
    <source>
        <dbReference type="Proteomes" id="UP001497392"/>
    </source>
</evidence>
<gene>
    <name evidence="3" type="primary">g13076</name>
    <name evidence="3" type="ORF">VP750_LOCUS11610</name>
</gene>
<evidence type="ECO:0000313" key="3">
    <source>
        <dbReference type="EMBL" id="CAL5229704.1"/>
    </source>
</evidence>